<evidence type="ECO:0000313" key="2">
    <source>
        <dbReference type="EMBL" id="SHL10018.1"/>
    </source>
</evidence>
<dbReference type="InterPro" id="IPR011335">
    <property type="entry name" value="Restrct_endonuc-II-like"/>
</dbReference>
<dbReference type="Pfam" id="PF04480">
    <property type="entry name" value="DUF559"/>
    <property type="match status" value="1"/>
</dbReference>
<accession>A0A1M6XVY5</accession>
<protein>
    <recommendedName>
        <fullName evidence="1">DUF559 domain-containing protein</fullName>
    </recommendedName>
</protein>
<dbReference type="Gene3D" id="3.40.960.10">
    <property type="entry name" value="VSR Endonuclease"/>
    <property type="match status" value="1"/>
</dbReference>
<dbReference type="RefSeq" id="WP_073458997.1">
    <property type="nucleotide sequence ID" value="NZ_FRAP01000018.1"/>
</dbReference>
<name>A0A1M6XVY5_PSETH</name>
<dbReference type="AlphaFoldDB" id="A0A1M6XVY5"/>
<proteinExistence type="predicted"/>
<gene>
    <name evidence="2" type="ORF">SAMN05443637_11829</name>
</gene>
<organism evidence="2 3">
    <name type="scientific">Pseudonocardia thermophila</name>
    <dbReference type="NCBI Taxonomy" id="1848"/>
    <lineage>
        <taxon>Bacteria</taxon>
        <taxon>Bacillati</taxon>
        <taxon>Actinomycetota</taxon>
        <taxon>Actinomycetes</taxon>
        <taxon>Pseudonocardiales</taxon>
        <taxon>Pseudonocardiaceae</taxon>
        <taxon>Pseudonocardia</taxon>
    </lineage>
</organism>
<sequence length="295" mass="32362">MTAEPFLGSAAIAAGALTRAQLRSARFTQVFRDVYVDASAVPDLTLRSRAAHLLLPEDGALCGYSAARLHGADCAPESAPAELIASRGTVAKRRGPIVRQAALAPAEIELVQGCRVTTPFRTAWDLGRRLRLTEAVVAIDGLCRIGGFEPRALLGGPPGARGCRHLAKAVPLANPLAESAMETRFRLLLHFAGLPEPVLQHPVVDEHGMCVARFDFAYPHARLGIEYDGADHFDDERSRRDRARDLQVGDLGWLTLRFTRDDYYRRPRATAAVIERRLQERTRVENDAVVINSPM</sequence>
<evidence type="ECO:0000259" key="1">
    <source>
        <dbReference type="Pfam" id="PF04480"/>
    </source>
</evidence>
<dbReference type="Proteomes" id="UP000184363">
    <property type="component" value="Unassembled WGS sequence"/>
</dbReference>
<dbReference type="InterPro" id="IPR007569">
    <property type="entry name" value="DUF559"/>
</dbReference>
<feature type="domain" description="DUF559" evidence="1">
    <location>
        <begin position="215"/>
        <end position="278"/>
    </location>
</feature>
<reference evidence="2 3" key="1">
    <citation type="submission" date="2016-11" db="EMBL/GenBank/DDBJ databases">
        <authorList>
            <person name="Jaros S."/>
            <person name="Januszkiewicz K."/>
            <person name="Wedrychowicz H."/>
        </authorList>
    </citation>
    <scope>NUCLEOTIDE SEQUENCE [LARGE SCALE GENOMIC DNA]</scope>
    <source>
        <strain evidence="2 3">DSM 43832</strain>
    </source>
</reference>
<dbReference type="OrthoDB" id="3566910at2"/>
<keyword evidence="3" id="KW-1185">Reference proteome</keyword>
<dbReference type="EMBL" id="FRAP01000018">
    <property type="protein sequence ID" value="SHL10018.1"/>
    <property type="molecule type" value="Genomic_DNA"/>
</dbReference>
<dbReference type="STRING" id="1848.SAMN05443637_11829"/>
<evidence type="ECO:0000313" key="3">
    <source>
        <dbReference type="Proteomes" id="UP000184363"/>
    </source>
</evidence>
<dbReference type="SUPFAM" id="SSF52980">
    <property type="entry name" value="Restriction endonuclease-like"/>
    <property type="match status" value="1"/>
</dbReference>